<proteinExistence type="predicted"/>
<feature type="transmembrane region" description="Helical" evidence="1">
    <location>
        <begin position="58"/>
        <end position="77"/>
    </location>
</feature>
<dbReference type="OrthoDB" id="10003479at2"/>
<keyword evidence="3" id="KW-1185">Reference proteome</keyword>
<evidence type="ECO:0000256" key="1">
    <source>
        <dbReference type="SAM" id="Phobius"/>
    </source>
</evidence>
<evidence type="ECO:0000313" key="2">
    <source>
        <dbReference type="EMBL" id="STX81595.1"/>
    </source>
</evidence>
<reference evidence="2 3" key="1">
    <citation type="submission" date="2018-06" db="EMBL/GenBank/DDBJ databases">
        <authorList>
            <consortium name="Pathogen Informatics"/>
            <person name="Doyle S."/>
        </authorList>
    </citation>
    <scope>NUCLEOTIDE SEQUENCE [LARGE SCALE GENOMIC DNA]</scope>
    <source>
        <strain evidence="2 3">NCTC13316</strain>
    </source>
</reference>
<organism evidence="2 3">
    <name type="scientific">Legionella busanensis</name>
    <dbReference type="NCBI Taxonomy" id="190655"/>
    <lineage>
        <taxon>Bacteria</taxon>
        <taxon>Pseudomonadati</taxon>
        <taxon>Pseudomonadota</taxon>
        <taxon>Gammaproteobacteria</taxon>
        <taxon>Legionellales</taxon>
        <taxon>Legionellaceae</taxon>
        <taxon>Legionella</taxon>
    </lineage>
</organism>
<gene>
    <name evidence="2" type="ORF">NCTC13316_03468</name>
</gene>
<dbReference type="AlphaFoldDB" id="A0A378KD94"/>
<keyword evidence="1" id="KW-1133">Transmembrane helix</keyword>
<keyword evidence="1" id="KW-0472">Membrane</keyword>
<accession>A0A378KD94</accession>
<evidence type="ECO:0000313" key="3">
    <source>
        <dbReference type="Proteomes" id="UP000254794"/>
    </source>
</evidence>
<dbReference type="Proteomes" id="UP000254794">
    <property type="component" value="Unassembled WGS sequence"/>
</dbReference>
<evidence type="ECO:0008006" key="4">
    <source>
        <dbReference type="Google" id="ProtNLM"/>
    </source>
</evidence>
<dbReference type="EMBL" id="UGOD01000006">
    <property type="protein sequence ID" value="STX81595.1"/>
    <property type="molecule type" value="Genomic_DNA"/>
</dbReference>
<keyword evidence="1" id="KW-0812">Transmembrane</keyword>
<name>A0A378KD94_9GAMM</name>
<dbReference type="RefSeq" id="WP_115332957.1">
    <property type="nucleotide sequence ID" value="NZ_CAAAHP010000008.1"/>
</dbReference>
<feature type="transmembrane region" description="Helical" evidence="1">
    <location>
        <begin position="97"/>
        <end position="116"/>
    </location>
</feature>
<protein>
    <recommendedName>
        <fullName evidence="4">Peptidase S26 domain-containing protein</fullName>
    </recommendedName>
</protein>
<sequence>MIKQRGKWFSFLLALTALAFPGLGQIFAGRIKRALFFSLTGMSLGLLYWVSVMDYIHVVIPLYVYACMIIFSLYSFYDVYKLNSSKNGVRLYWYNKWYFYLFFAILFFIMSNFNFITGAQSFRIMNDKFYPTLAAGDKVVAKMNYKSNLSWYNPSNSNYRTGSFIFLKEKDSGRMILGKIIAVGKNIFKDDKQIIFVPQDTLLVAYQKKEYALIPTSYVQGQALWILWSKNISKIGLRIN</sequence>